<organism evidence="8">
    <name type="scientific">Echinostoma caproni</name>
    <dbReference type="NCBI Taxonomy" id="27848"/>
    <lineage>
        <taxon>Eukaryota</taxon>
        <taxon>Metazoa</taxon>
        <taxon>Spiralia</taxon>
        <taxon>Lophotrochozoa</taxon>
        <taxon>Platyhelminthes</taxon>
        <taxon>Trematoda</taxon>
        <taxon>Digenea</taxon>
        <taxon>Plagiorchiida</taxon>
        <taxon>Echinostomata</taxon>
        <taxon>Echinostomatoidea</taxon>
        <taxon>Echinostomatidae</taxon>
        <taxon>Echinostoma</taxon>
    </lineage>
</organism>
<dbReference type="PANTHER" id="PTHR12546">
    <property type="entry name" value="FER-1-LIKE"/>
    <property type="match status" value="1"/>
</dbReference>
<keyword evidence="3" id="KW-0677">Repeat</keyword>
<dbReference type="SUPFAM" id="SSF49562">
    <property type="entry name" value="C2 domain (Calcium/lipid-binding domain, CaLB)"/>
    <property type="match status" value="1"/>
</dbReference>
<dbReference type="GO" id="GO:0016020">
    <property type="term" value="C:membrane"/>
    <property type="evidence" value="ECO:0007669"/>
    <property type="project" value="UniProtKB-SubCell"/>
</dbReference>
<dbReference type="InterPro" id="IPR037721">
    <property type="entry name" value="Ferlin"/>
</dbReference>
<sequence length="296" mass="33608">LIKVEDKAKYTAKLQWFAIKKGTRDGGELLAAAELILLDGRDPPAPPRRRGDLYAVPDTVRPVLRRKGIEILCWGVRNMAKYQLASVNSPSVEFEINGVVRESSIIKNAKHHPNFKDPILFLDVMLPEEPAYMPPMNIAVRDHRAFGQKPKVGMHVLKDLTPFQMEPRTTKHDPILSIPSLTEPMSLAAGSEPAPPPAEDPKKPSKDATLTKKKKKFLDLEQIDDDVDWWSKLYASLGEWDRCLRYNELGYDKLKVSGFFDLPILPWSMVISTDIQSSGKVILKFQRYEIFHQLIP</sequence>
<evidence type="ECO:0000313" key="8">
    <source>
        <dbReference type="WBParaSite" id="ECPE_0001397101-mRNA-1"/>
    </source>
</evidence>
<name>A0A183B3Z6_9TREM</name>
<dbReference type="PANTHER" id="PTHR12546:SF33">
    <property type="entry name" value="SPERM VESICLE FUSION PROTEIN FER-1"/>
    <property type="match status" value="1"/>
</dbReference>
<feature type="compositionally biased region" description="Basic and acidic residues" evidence="6">
    <location>
        <begin position="199"/>
        <end position="209"/>
    </location>
</feature>
<dbReference type="InterPro" id="IPR000008">
    <property type="entry name" value="C2_dom"/>
</dbReference>
<dbReference type="GO" id="GO:0061025">
    <property type="term" value="P:membrane fusion"/>
    <property type="evidence" value="ECO:0007669"/>
    <property type="project" value="TreeGrafter"/>
</dbReference>
<evidence type="ECO:0000256" key="4">
    <source>
        <dbReference type="ARBA" id="ARBA00022989"/>
    </source>
</evidence>
<keyword evidence="5" id="KW-0472">Membrane</keyword>
<protein>
    <submittedName>
        <fullName evidence="8">C2 domain-containing protein</fullName>
    </submittedName>
</protein>
<proteinExistence type="predicted"/>
<dbReference type="GO" id="GO:0007009">
    <property type="term" value="P:plasma membrane organization"/>
    <property type="evidence" value="ECO:0007669"/>
    <property type="project" value="TreeGrafter"/>
</dbReference>
<accession>A0A183B3Z6</accession>
<comment type="subcellular location">
    <subcellularLocation>
        <location evidence="1">Membrane</location>
        <topology evidence="1">Single-pass membrane protein</topology>
    </subcellularLocation>
</comment>
<evidence type="ECO:0000256" key="6">
    <source>
        <dbReference type="SAM" id="MobiDB-lite"/>
    </source>
</evidence>
<evidence type="ECO:0000259" key="7">
    <source>
        <dbReference type="PROSITE" id="PS50004"/>
    </source>
</evidence>
<evidence type="ECO:0000256" key="5">
    <source>
        <dbReference type="ARBA" id="ARBA00023136"/>
    </source>
</evidence>
<evidence type="ECO:0000256" key="1">
    <source>
        <dbReference type="ARBA" id="ARBA00004167"/>
    </source>
</evidence>
<keyword evidence="4" id="KW-1133">Transmembrane helix</keyword>
<feature type="region of interest" description="Disordered" evidence="6">
    <location>
        <begin position="186"/>
        <end position="209"/>
    </location>
</feature>
<dbReference type="PROSITE" id="PS50004">
    <property type="entry name" value="C2"/>
    <property type="match status" value="1"/>
</dbReference>
<evidence type="ECO:0000256" key="2">
    <source>
        <dbReference type="ARBA" id="ARBA00022692"/>
    </source>
</evidence>
<feature type="domain" description="C2" evidence="7">
    <location>
        <begin position="49"/>
        <end position="173"/>
    </location>
</feature>
<dbReference type="WBParaSite" id="ECPE_0001397101-mRNA-1">
    <property type="protein sequence ID" value="ECPE_0001397101-mRNA-1"/>
    <property type="gene ID" value="ECPE_0001397101"/>
</dbReference>
<keyword evidence="2" id="KW-0812">Transmembrane</keyword>
<dbReference type="InterPro" id="IPR035892">
    <property type="entry name" value="C2_domain_sf"/>
</dbReference>
<reference evidence="8" key="1">
    <citation type="submission" date="2016-06" db="UniProtKB">
        <authorList>
            <consortium name="WormBaseParasite"/>
        </authorList>
    </citation>
    <scope>IDENTIFICATION</scope>
</reference>
<dbReference type="AlphaFoldDB" id="A0A183B3Z6"/>
<evidence type="ECO:0000256" key="3">
    <source>
        <dbReference type="ARBA" id="ARBA00022737"/>
    </source>
</evidence>